<comment type="caution">
    <text evidence="1">The sequence shown here is derived from an EMBL/GenBank/DDBJ whole genome shotgun (WGS) entry which is preliminary data.</text>
</comment>
<protein>
    <submittedName>
        <fullName evidence="1">Uncharacterized protein</fullName>
    </submittedName>
</protein>
<gene>
    <name evidence="1" type="ORF">FAA97_13140</name>
</gene>
<name>A0A4S8P3E8_9HYPH</name>
<accession>A0A4S8P3E8</accession>
<dbReference type="Proteomes" id="UP000308828">
    <property type="component" value="Unassembled WGS sequence"/>
</dbReference>
<evidence type="ECO:0000313" key="2">
    <source>
        <dbReference type="Proteomes" id="UP000308828"/>
    </source>
</evidence>
<reference evidence="1 2" key="1">
    <citation type="submission" date="2019-04" db="EMBL/GenBank/DDBJ databases">
        <title>Genome sequence of strain shin9-1.</title>
        <authorList>
            <person name="Gao J."/>
            <person name="Sun J."/>
        </authorList>
    </citation>
    <scope>NUCLEOTIDE SEQUENCE [LARGE SCALE GENOMIC DNA]</scope>
    <source>
        <strain evidence="2">shin9-1</strain>
    </source>
</reference>
<proteinExistence type="predicted"/>
<organism evidence="1 2">
    <name type="scientific">Peteryoungia ipomoeae</name>
    <dbReference type="NCBI Taxonomy" id="1210932"/>
    <lineage>
        <taxon>Bacteria</taxon>
        <taxon>Pseudomonadati</taxon>
        <taxon>Pseudomonadota</taxon>
        <taxon>Alphaproteobacteria</taxon>
        <taxon>Hyphomicrobiales</taxon>
        <taxon>Rhizobiaceae</taxon>
        <taxon>Peteryoungia</taxon>
    </lineage>
</organism>
<dbReference type="RefSeq" id="WP_136599007.1">
    <property type="nucleotide sequence ID" value="NZ_STGV01000004.1"/>
</dbReference>
<evidence type="ECO:0000313" key="1">
    <source>
        <dbReference type="EMBL" id="THV22234.1"/>
    </source>
</evidence>
<sequence>MTPEQGLKLLQHLENVNDAAKNIDAFSDWYLVQNRTSGKLEWQAALRINGQLGGGVAARLATPADVWDRDVYGQIELKLPFMPRAARLNPVEWRPRRPHSNPATAPKDYALMTYFDRWHPFDLNREQTPLVFLQEAVGVAAPLPDGIESFSDYLHFCAIVWKCPDIEKVPPPPWSPSLV</sequence>
<keyword evidence="2" id="KW-1185">Reference proteome</keyword>
<dbReference type="EMBL" id="STGV01000004">
    <property type="protein sequence ID" value="THV22234.1"/>
    <property type="molecule type" value="Genomic_DNA"/>
</dbReference>
<dbReference type="AlphaFoldDB" id="A0A4S8P3E8"/>
<dbReference type="OrthoDB" id="7375923at2"/>